<dbReference type="InterPro" id="IPR010998">
    <property type="entry name" value="Integrase_recombinase_N"/>
</dbReference>
<evidence type="ECO:0000256" key="1">
    <source>
        <dbReference type="ARBA" id="ARBA00008857"/>
    </source>
</evidence>
<protein>
    <recommendedName>
        <fullName evidence="10">Integrase</fullName>
    </recommendedName>
</protein>
<evidence type="ECO:0000256" key="4">
    <source>
        <dbReference type="ARBA" id="ARBA00023172"/>
    </source>
</evidence>
<dbReference type="RefSeq" id="WP_069703486.1">
    <property type="nucleotide sequence ID" value="NZ_MJAT01000040.1"/>
</dbReference>
<dbReference type="PANTHER" id="PTHR30349:SF41">
    <property type="entry name" value="INTEGRASE_RECOMBINASE PROTEIN MJ0367-RELATED"/>
    <property type="match status" value="1"/>
</dbReference>
<evidence type="ECO:0000256" key="5">
    <source>
        <dbReference type="PROSITE-ProRule" id="PRU01248"/>
    </source>
</evidence>
<dbReference type="PANTHER" id="PTHR30349">
    <property type="entry name" value="PHAGE INTEGRASE-RELATED"/>
    <property type="match status" value="1"/>
</dbReference>
<feature type="domain" description="Core-binding (CB)" evidence="7">
    <location>
        <begin position="68"/>
        <end position="151"/>
    </location>
</feature>
<dbReference type="AlphaFoldDB" id="A0A1E5L2T4"/>
<keyword evidence="4" id="KW-0233">DNA recombination</keyword>
<dbReference type="CDD" id="cd01189">
    <property type="entry name" value="INT_ICEBs1_C_like"/>
    <property type="match status" value="1"/>
</dbReference>
<dbReference type="Gene3D" id="1.10.443.10">
    <property type="entry name" value="Intergrase catalytic core"/>
    <property type="match status" value="1"/>
</dbReference>
<dbReference type="Proteomes" id="UP000095255">
    <property type="component" value="Unassembled WGS sequence"/>
</dbReference>
<keyword evidence="9" id="KW-1185">Reference proteome</keyword>
<sequence>MKGSVEKRGMTKKGLAWRLTVYGGQSLGTKYRRFRKTVYCDKKSEAEKELARFIMEIEKGEFTEPTTLSFEAFVAMWHQNYAKQHLSPTTYEKYERHLISRIIPAFGHFRLGQIQTIHVVEFVSKLSKSHIKSATQNDIYKVLRNVLSRATEWNLINKNPCNNVKPPKVKHQKSNVYDSSEYRLLVEKLKIESIQHQVLVLLAVACGLRRGEILGLQWDDIDINTKTIYIKHSLLIKKGSGYELREPKTESSVRKVIYPSELLDIPLKKLKKEQLEKRIKCGELYEADEHFFVLSSWAGKPLRPDSVTQWWGRFTKRTGIKNIRFHDLRHTSATLLINAGVHAKTISERLGHSDIKITMNVYGHHLKEADQKSADVFSQLALNE</sequence>
<evidence type="ECO:0000259" key="7">
    <source>
        <dbReference type="PROSITE" id="PS51900"/>
    </source>
</evidence>
<dbReference type="OrthoDB" id="9803188at2"/>
<dbReference type="InterPro" id="IPR044068">
    <property type="entry name" value="CB"/>
</dbReference>
<dbReference type="GO" id="GO:0006310">
    <property type="term" value="P:DNA recombination"/>
    <property type="evidence" value="ECO:0007669"/>
    <property type="project" value="UniProtKB-KW"/>
</dbReference>
<dbReference type="Gene3D" id="1.10.150.130">
    <property type="match status" value="1"/>
</dbReference>
<name>A0A1E5L2T4_9FIRM</name>
<proteinExistence type="inferred from homology"/>
<dbReference type="PROSITE" id="PS51900">
    <property type="entry name" value="CB"/>
    <property type="match status" value="1"/>
</dbReference>
<evidence type="ECO:0000259" key="6">
    <source>
        <dbReference type="PROSITE" id="PS51898"/>
    </source>
</evidence>
<evidence type="ECO:0000313" key="8">
    <source>
        <dbReference type="EMBL" id="OEH84249.1"/>
    </source>
</evidence>
<dbReference type="SUPFAM" id="SSF56349">
    <property type="entry name" value="DNA breaking-rejoining enzymes"/>
    <property type="match status" value="1"/>
</dbReference>
<reference evidence="8 9" key="1">
    <citation type="submission" date="2016-09" db="EMBL/GenBank/DDBJ databases">
        <title>Desulfuribacillus arsenicus sp. nov., an obligately anaerobic, dissimilatory arsenic- and antimonate-reducing bacterium isolated from anoxic sediments.</title>
        <authorList>
            <person name="Abin C.A."/>
            <person name="Hollibaugh J.T."/>
        </authorList>
    </citation>
    <scope>NUCLEOTIDE SEQUENCE [LARGE SCALE GENOMIC DNA]</scope>
    <source>
        <strain evidence="8 9">MLFW-2</strain>
    </source>
</reference>
<dbReference type="EMBL" id="MJAT01000040">
    <property type="protein sequence ID" value="OEH84249.1"/>
    <property type="molecule type" value="Genomic_DNA"/>
</dbReference>
<comment type="similarity">
    <text evidence="1">Belongs to the 'phage' integrase family.</text>
</comment>
<dbReference type="GO" id="GO:0003677">
    <property type="term" value="F:DNA binding"/>
    <property type="evidence" value="ECO:0007669"/>
    <property type="project" value="UniProtKB-UniRule"/>
</dbReference>
<dbReference type="GO" id="GO:0015074">
    <property type="term" value="P:DNA integration"/>
    <property type="evidence" value="ECO:0007669"/>
    <property type="project" value="UniProtKB-KW"/>
</dbReference>
<dbReference type="InterPro" id="IPR050090">
    <property type="entry name" value="Tyrosine_recombinase_XerCD"/>
</dbReference>
<dbReference type="InterPro" id="IPR002104">
    <property type="entry name" value="Integrase_catalytic"/>
</dbReference>
<gene>
    <name evidence="8" type="ORF">BHU72_12680</name>
</gene>
<accession>A0A1E5L2T4</accession>
<dbReference type="Pfam" id="PF00589">
    <property type="entry name" value="Phage_integrase"/>
    <property type="match status" value="1"/>
</dbReference>
<organism evidence="8 9">
    <name type="scientific">Desulfuribacillus stibiiarsenatis</name>
    <dbReference type="NCBI Taxonomy" id="1390249"/>
    <lineage>
        <taxon>Bacteria</taxon>
        <taxon>Bacillati</taxon>
        <taxon>Bacillota</taxon>
        <taxon>Desulfuribacillia</taxon>
        <taxon>Desulfuribacillales</taxon>
        <taxon>Desulfuribacillaceae</taxon>
        <taxon>Desulfuribacillus</taxon>
    </lineage>
</organism>
<comment type="caution">
    <text evidence="8">The sequence shown here is derived from an EMBL/GenBank/DDBJ whole genome shotgun (WGS) entry which is preliminary data.</text>
</comment>
<evidence type="ECO:0000256" key="3">
    <source>
        <dbReference type="ARBA" id="ARBA00023125"/>
    </source>
</evidence>
<dbReference type="InterPro" id="IPR004107">
    <property type="entry name" value="Integrase_SAM-like_N"/>
</dbReference>
<keyword evidence="3 5" id="KW-0238">DNA-binding</keyword>
<dbReference type="Pfam" id="PF14659">
    <property type="entry name" value="Phage_int_SAM_3"/>
    <property type="match status" value="1"/>
</dbReference>
<evidence type="ECO:0000256" key="2">
    <source>
        <dbReference type="ARBA" id="ARBA00022908"/>
    </source>
</evidence>
<keyword evidence="2" id="KW-0229">DNA integration</keyword>
<dbReference type="InterPro" id="IPR013762">
    <property type="entry name" value="Integrase-like_cat_sf"/>
</dbReference>
<dbReference type="PROSITE" id="PS51898">
    <property type="entry name" value="TYR_RECOMBINASE"/>
    <property type="match status" value="1"/>
</dbReference>
<evidence type="ECO:0008006" key="10">
    <source>
        <dbReference type="Google" id="ProtNLM"/>
    </source>
</evidence>
<evidence type="ECO:0000313" key="9">
    <source>
        <dbReference type="Proteomes" id="UP000095255"/>
    </source>
</evidence>
<dbReference type="InterPro" id="IPR011010">
    <property type="entry name" value="DNA_brk_join_enz"/>
</dbReference>
<feature type="domain" description="Tyr recombinase" evidence="6">
    <location>
        <begin position="171"/>
        <end position="375"/>
    </location>
</feature>
<dbReference type="STRING" id="1390249.BHU72_12680"/>